<dbReference type="PRINTS" id="PR00069">
    <property type="entry name" value="ALDKETRDTASE"/>
</dbReference>
<dbReference type="PANTHER" id="PTHR43638">
    <property type="entry name" value="OXIDOREDUCTASE, ALDO/KETO REDUCTASE FAMILY PROTEIN"/>
    <property type="match status" value="1"/>
</dbReference>
<dbReference type="EMBL" id="JBHUEQ010000002">
    <property type="protein sequence ID" value="MFD1743903.1"/>
    <property type="molecule type" value="Genomic_DNA"/>
</dbReference>
<evidence type="ECO:0000313" key="3">
    <source>
        <dbReference type="Proteomes" id="UP001597322"/>
    </source>
</evidence>
<proteinExistence type="predicted"/>
<comment type="caution">
    <text evidence="2">The sequence shown here is derived from an EMBL/GenBank/DDBJ whole genome shotgun (WGS) entry which is preliminary data.</text>
</comment>
<protein>
    <submittedName>
        <fullName evidence="2">Aldo/keto reductase</fullName>
    </submittedName>
</protein>
<organism evidence="2 3">
    <name type="scientific">Rhizobium helianthi</name>
    <dbReference type="NCBI Taxonomy" id="1132695"/>
    <lineage>
        <taxon>Bacteria</taxon>
        <taxon>Pseudomonadati</taxon>
        <taxon>Pseudomonadota</taxon>
        <taxon>Alphaproteobacteria</taxon>
        <taxon>Hyphomicrobiales</taxon>
        <taxon>Rhizobiaceae</taxon>
        <taxon>Rhizobium/Agrobacterium group</taxon>
        <taxon>Rhizobium</taxon>
    </lineage>
</organism>
<dbReference type="CDD" id="cd19138">
    <property type="entry name" value="AKR_YeaE"/>
    <property type="match status" value="1"/>
</dbReference>
<dbReference type="Proteomes" id="UP001597322">
    <property type="component" value="Unassembled WGS sequence"/>
</dbReference>
<dbReference type="PIRSF" id="PIRSF000097">
    <property type="entry name" value="AKR"/>
    <property type="match status" value="1"/>
</dbReference>
<dbReference type="PANTHER" id="PTHR43638:SF3">
    <property type="entry name" value="ALDEHYDE REDUCTASE"/>
    <property type="match status" value="1"/>
</dbReference>
<gene>
    <name evidence="2" type="ORF">ACFSE1_00350</name>
</gene>
<evidence type="ECO:0000313" key="2">
    <source>
        <dbReference type="EMBL" id="MFD1743903.1"/>
    </source>
</evidence>
<name>A0ABW4LXJ9_9HYPH</name>
<evidence type="ECO:0000259" key="1">
    <source>
        <dbReference type="Pfam" id="PF00248"/>
    </source>
</evidence>
<dbReference type="InterPro" id="IPR020471">
    <property type="entry name" value="AKR"/>
</dbReference>
<sequence>MRDDIPTVTFASGITVPAIGIGTWKMGEDAANVANEIRSIQAAIDLGIRVVDTAEMYADGASEKIVGAAIEGRRDEVFLVSKVYPWNASVSGVQQACERSLTRLGTEQIDLYLLHWRGDIALEETVAGMETLRERGLIKSWGVSNFDVEDMQELLAIPGGENCAANQVLYNADRRGIEFDLLPWHQQHAMPLMAYSPLGQGELLRHPEVIRLAKAYQASPAQVALAFVLERDNVLAIPKTAKPERVAELLATLDLDITDEDWAEFDRAFTPPSRKVPLETI</sequence>
<dbReference type="Pfam" id="PF00248">
    <property type="entry name" value="Aldo_ket_red"/>
    <property type="match status" value="1"/>
</dbReference>
<accession>A0ABW4LXJ9</accession>
<keyword evidence="3" id="KW-1185">Reference proteome</keyword>
<dbReference type="SUPFAM" id="SSF51430">
    <property type="entry name" value="NAD(P)-linked oxidoreductase"/>
    <property type="match status" value="1"/>
</dbReference>
<feature type="domain" description="NADP-dependent oxidoreductase" evidence="1">
    <location>
        <begin position="18"/>
        <end position="267"/>
    </location>
</feature>
<reference evidence="3" key="1">
    <citation type="journal article" date="2019" name="Int. J. Syst. Evol. Microbiol.">
        <title>The Global Catalogue of Microorganisms (GCM) 10K type strain sequencing project: providing services to taxonomists for standard genome sequencing and annotation.</title>
        <authorList>
            <consortium name="The Broad Institute Genomics Platform"/>
            <consortium name="The Broad Institute Genome Sequencing Center for Infectious Disease"/>
            <person name="Wu L."/>
            <person name="Ma J."/>
        </authorList>
    </citation>
    <scope>NUCLEOTIDE SEQUENCE [LARGE SCALE GENOMIC DNA]</scope>
    <source>
        <strain evidence="3">CG52</strain>
    </source>
</reference>
<dbReference type="RefSeq" id="WP_377394891.1">
    <property type="nucleotide sequence ID" value="NZ_JBHUEQ010000002.1"/>
</dbReference>
<dbReference type="Gene3D" id="3.20.20.100">
    <property type="entry name" value="NADP-dependent oxidoreductase domain"/>
    <property type="match status" value="1"/>
</dbReference>
<dbReference type="InterPro" id="IPR036812">
    <property type="entry name" value="NAD(P)_OxRdtase_dom_sf"/>
</dbReference>
<dbReference type="InterPro" id="IPR023210">
    <property type="entry name" value="NADP_OxRdtase_dom"/>
</dbReference>